<organism evidence="13 14">
    <name type="scientific">Larsenimonas rhizosphaerae</name>
    <dbReference type="NCBI Taxonomy" id="2944682"/>
    <lineage>
        <taxon>Bacteria</taxon>
        <taxon>Pseudomonadati</taxon>
        <taxon>Pseudomonadota</taxon>
        <taxon>Gammaproteobacteria</taxon>
        <taxon>Oceanospirillales</taxon>
        <taxon>Halomonadaceae</taxon>
        <taxon>Larsenimonas</taxon>
    </lineage>
</organism>
<keyword evidence="9 12" id="KW-0201">Cytochrome c-type biogenesis</keyword>
<keyword evidence="8 12" id="KW-0812">Transmembrane</keyword>
<dbReference type="Proteomes" id="UP001165678">
    <property type="component" value="Unassembled WGS sequence"/>
</dbReference>
<evidence type="ECO:0000313" key="13">
    <source>
        <dbReference type="EMBL" id="MCX2522701.1"/>
    </source>
</evidence>
<comment type="subcellular location">
    <subcellularLocation>
        <location evidence="2 12">Cell inner membrane</location>
        <topology evidence="2 12">Single-pass membrane protein</topology>
    </subcellularLocation>
</comment>
<dbReference type="PANTHER" id="PTHR37531:SF1">
    <property type="entry name" value="HEME EXPORTER PROTEIN D"/>
    <property type="match status" value="1"/>
</dbReference>
<comment type="similarity">
    <text evidence="3 12">Belongs to the CcmD/CycX/HelD family.</text>
</comment>
<evidence type="ECO:0000256" key="1">
    <source>
        <dbReference type="ARBA" id="ARBA00002442"/>
    </source>
</evidence>
<dbReference type="GO" id="GO:1903607">
    <property type="term" value="P:cytochrome c biosynthetic process"/>
    <property type="evidence" value="ECO:0007669"/>
    <property type="project" value="TreeGrafter"/>
</dbReference>
<evidence type="ECO:0000256" key="3">
    <source>
        <dbReference type="ARBA" id="ARBA00008741"/>
    </source>
</evidence>
<keyword evidence="10 12" id="KW-1133">Transmembrane helix</keyword>
<comment type="caution">
    <text evidence="13">The sequence shown here is derived from an EMBL/GenBank/DDBJ whole genome shotgun (WGS) entry which is preliminary data.</text>
</comment>
<keyword evidence="7 12" id="KW-0997">Cell inner membrane</keyword>
<dbReference type="Pfam" id="PF04995">
    <property type="entry name" value="CcmD"/>
    <property type="match status" value="1"/>
</dbReference>
<evidence type="ECO:0000313" key="14">
    <source>
        <dbReference type="Proteomes" id="UP001165678"/>
    </source>
</evidence>
<evidence type="ECO:0000256" key="8">
    <source>
        <dbReference type="ARBA" id="ARBA00022692"/>
    </source>
</evidence>
<protein>
    <recommendedName>
        <fullName evidence="4 12">Heme exporter protein D</fullName>
    </recommendedName>
</protein>
<dbReference type="GO" id="GO:0005886">
    <property type="term" value="C:plasma membrane"/>
    <property type="evidence" value="ECO:0007669"/>
    <property type="project" value="UniProtKB-SubCell"/>
</dbReference>
<dbReference type="RefSeq" id="WP_250935850.1">
    <property type="nucleotide sequence ID" value="NZ_JAMLJK010000001.1"/>
</dbReference>
<dbReference type="EMBL" id="JAPIVE010000001">
    <property type="protein sequence ID" value="MCX2522701.1"/>
    <property type="molecule type" value="Genomic_DNA"/>
</dbReference>
<comment type="function">
    <text evidence="1 12">Required for the export of heme to the periplasm for the biogenesis of c-type cytochromes.</text>
</comment>
<dbReference type="GO" id="GO:0015886">
    <property type="term" value="P:heme transport"/>
    <property type="evidence" value="ECO:0007669"/>
    <property type="project" value="InterPro"/>
</dbReference>
<keyword evidence="11 12" id="KW-0472">Membrane</keyword>
<dbReference type="InterPro" id="IPR007078">
    <property type="entry name" value="Haem_export_protD_CcmD"/>
</dbReference>
<evidence type="ECO:0000256" key="4">
    <source>
        <dbReference type="ARBA" id="ARBA00016461"/>
    </source>
</evidence>
<dbReference type="NCBIfam" id="TIGR03141">
    <property type="entry name" value="cytochro_ccmD"/>
    <property type="match status" value="1"/>
</dbReference>
<evidence type="ECO:0000256" key="10">
    <source>
        <dbReference type="ARBA" id="ARBA00022989"/>
    </source>
</evidence>
<evidence type="ECO:0000256" key="6">
    <source>
        <dbReference type="ARBA" id="ARBA00022475"/>
    </source>
</evidence>
<keyword evidence="6 12" id="KW-1003">Cell membrane</keyword>
<evidence type="ECO:0000256" key="12">
    <source>
        <dbReference type="RuleBase" id="RU363101"/>
    </source>
</evidence>
<accession>A0AA41ZJ45</accession>
<keyword evidence="5 12" id="KW-0813">Transport</keyword>
<evidence type="ECO:0000256" key="5">
    <source>
        <dbReference type="ARBA" id="ARBA00022448"/>
    </source>
</evidence>
<dbReference type="GO" id="GO:0017004">
    <property type="term" value="P:cytochrome complex assembly"/>
    <property type="evidence" value="ECO:0007669"/>
    <property type="project" value="UniProtKB-KW"/>
</dbReference>
<dbReference type="InterPro" id="IPR052075">
    <property type="entry name" value="Heme_exporter_D"/>
</dbReference>
<sequence>MAFDSLNAFMSMNGYGLYVWTAWGVITGLCVAQVIMARLEHRRIVQRIRRQIRREQQL</sequence>
<dbReference type="AlphaFoldDB" id="A0AA41ZJ45"/>
<name>A0AA41ZJ45_9GAMM</name>
<evidence type="ECO:0000256" key="2">
    <source>
        <dbReference type="ARBA" id="ARBA00004377"/>
    </source>
</evidence>
<dbReference type="PANTHER" id="PTHR37531">
    <property type="entry name" value="HEME EXPORTER PROTEIN D"/>
    <property type="match status" value="1"/>
</dbReference>
<evidence type="ECO:0000256" key="7">
    <source>
        <dbReference type="ARBA" id="ARBA00022519"/>
    </source>
</evidence>
<reference evidence="13" key="1">
    <citation type="submission" date="2022-11" db="EMBL/GenBank/DDBJ databases">
        <title>Larsenimonas rhizosphaerae sp. nov., isolated from a tidal mudflat.</title>
        <authorList>
            <person name="Lee S.D."/>
            <person name="Kim I.S."/>
        </authorList>
    </citation>
    <scope>NUCLEOTIDE SEQUENCE</scope>
    <source>
        <strain evidence="13">GH2-1</strain>
    </source>
</reference>
<proteinExistence type="inferred from homology"/>
<gene>
    <name evidence="13" type="primary">ccmD</name>
    <name evidence="13" type="ORF">OQ287_00415</name>
</gene>
<evidence type="ECO:0000256" key="11">
    <source>
        <dbReference type="ARBA" id="ARBA00023136"/>
    </source>
</evidence>
<feature type="transmembrane region" description="Helical" evidence="12">
    <location>
        <begin position="20"/>
        <end position="39"/>
    </location>
</feature>
<keyword evidence="14" id="KW-1185">Reference proteome</keyword>
<evidence type="ECO:0000256" key="9">
    <source>
        <dbReference type="ARBA" id="ARBA00022748"/>
    </source>
</evidence>